<evidence type="ECO:0000256" key="7">
    <source>
        <dbReference type="SAM" id="Phobius"/>
    </source>
</evidence>
<dbReference type="EMBL" id="CP049055">
    <property type="protein sequence ID" value="QII10170.1"/>
    <property type="molecule type" value="Genomic_DNA"/>
</dbReference>
<dbReference type="PANTHER" id="PTHR33751">
    <property type="entry name" value="CBB3-TYPE CYTOCHROME C OXIDASE SUBUNIT FIXP"/>
    <property type="match status" value="1"/>
</dbReference>
<evidence type="ECO:0000313" key="10">
    <source>
        <dbReference type="EMBL" id="CAJ72454.1"/>
    </source>
</evidence>
<evidence type="ECO:0000256" key="1">
    <source>
        <dbReference type="ARBA" id="ARBA00022448"/>
    </source>
</evidence>
<keyword evidence="3 6" id="KW-0479">Metal-binding</keyword>
<dbReference type="InterPro" id="IPR019020">
    <property type="entry name" value="Cyt-c552/DMSO_Rdtase_haem-bd"/>
</dbReference>
<dbReference type="AlphaFoldDB" id="Q1PZE8"/>
<protein>
    <submittedName>
        <fullName evidence="10">Hypothetical (Diheme) protein</fullName>
    </submittedName>
    <submittedName>
        <fullName evidence="11">Putative (Diheme) protein</fullName>
    </submittedName>
</protein>
<dbReference type="GO" id="GO:0042597">
    <property type="term" value="C:periplasmic space"/>
    <property type="evidence" value="ECO:0007669"/>
    <property type="project" value="InterPro"/>
</dbReference>
<dbReference type="Proteomes" id="UP000501926">
    <property type="component" value="Chromosome"/>
</dbReference>
<feature type="chain" id="PRO_5036285882" evidence="8">
    <location>
        <begin position="25"/>
        <end position="535"/>
    </location>
</feature>
<dbReference type="PANTHER" id="PTHR33751:SF1">
    <property type="entry name" value="CBB3-TYPE CYTOCHROME C OXIDASE SUBUNIT FIXP"/>
    <property type="match status" value="1"/>
</dbReference>
<dbReference type="Gene3D" id="1.10.760.10">
    <property type="entry name" value="Cytochrome c-like domain"/>
    <property type="match status" value="2"/>
</dbReference>
<proteinExistence type="predicted"/>
<reference evidence="10" key="1">
    <citation type="journal article" date="2006" name="Nature">
        <title>Deciphering the evolution and metabolism of an anammox bacterium from a community genome.</title>
        <authorList>
            <person name="Strous M."/>
            <person name="Pelletier E."/>
            <person name="Mangenot S."/>
            <person name="Rattei T."/>
            <person name="Lehner A."/>
            <person name="Taylor M.W."/>
            <person name="Horn M."/>
            <person name="Daims H."/>
            <person name="Bartol-Mavel D."/>
            <person name="Wincker P."/>
            <person name="Barbe V."/>
            <person name="Fonknechten N."/>
            <person name="Vallenet D."/>
            <person name="Segurens B."/>
            <person name="Schenowitz-Truong C."/>
            <person name="Medigue C."/>
            <person name="Collingro A."/>
            <person name="Snel B."/>
            <person name="Dutilh B.E."/>
            <person name="OpDenCamp H.J.M."/>
            <person name="vanDerDrift C."/>
            <person name="Cirpus I."/>
            <person name="vanDePas-Schoonen K.T."/>
            <person name="Harhangi H.R."/>
            <person name="vanNiftrik L."/>
            <person name="Schmid M."/>
            <person name="Keltjens J."/>
            <person name="vanDeVossenberg J."/>
            <person name="Kartal B."/>
            <person name="Meier H."/>
            <person name="Frishman D."/>
            <person name="Huynen M.A."/>
            <person name="Mewes H."/>
            <person name="Weissenbach J."/>
            <person name="Jetten M.S.M."/>
            <person name="Wagner M."/>
            <person name="LePaslier D."/>
        </authorList>
    </citation>
    <scope>NUCLEOTIDE SEQUENCE</scope>
</reference>
<dbReference type="InterPro" id="IPR009056">
    <property type="entry name" value="Cyt_c-like_dom"/>
</dbReference>
<evidence type="ECO:0000256" key="6">
    <source>
        <dbReference type="PROSITE-ProRule" id="PRU00433"/>
    </source>
</evidence>
<dbReference type="CDD" id="cd09623">
    <property type="entry name" value="DOMON_EBDH"/>
    <property type="match status" value="1"/>
</dbReference>
<keyword evidence="5 6" id="KW-0408">Iron</keyword>
<dbReference type="Pfam" id="PF13442">
    <property type="entry name" value="Cytochrome_CBB3"/>
    <property type="match status" value="1"/>
</dbReference>
<dbReference type="Gene3D" id="2.60.40.1190">
    <property type="match status" value="1"/>
</dbReference>
<evidence type="ECO:0000259" key="9">
    <source>
        <dbReference type="PROSITE" id="PS51007"/>
    </source>
</evidence>
<dbReference type="SMART" id="SM00887">
    <property type="entry name" value="EB_dh"/>
    <property type="match status" value="1"/>
</dbReference>
<dbReference type="GO" id="GO:0009055">
    <property type="term" value="F:electron transfer activity"/>
    <property type="evidence" value="ECO:0007669"/>
    <property type="project" value="InterPro"/>
</dbReference>
<feature type="domain" description="Cytochrome c" evidence="9">
    <location>
        <begin position="55"/>
        <end position="149"/>
    </location>
</feature>
<sequence length="535" mass="60552">MTTMIKLFKSKVINFSLIAFGIVAFCKADMVEAQASHFFRTYKRETPQKLPEDQNAVAEGKKVYEKRCWYCHGITGTGDGPSSRTMFPRPRNFTRNEFKVRSTPFGSVPTDEDLFRIITSGIEGTAMPFWSTISEAERWQVIYYIKTFNEQFKKETAPAVLSVESAVATQESIDKGRELFKQVKCFNCHGEEGRGNGPLTVALQTQWGMPYRARDLTQSWNYKGGSTAGDIYRTISTGFNETPMGSYKETLSDEERWSLAHYVESLSKKMASDVVVKVKLLEEGELPDHPADEVWGLAAPLEIPLAGQIVAHPRLWEPAIDSMMIRGLYNDREIAFLVEWDDRTNLQEDIFRDAVSLQFPVKIPESLKKPYFGMGDSGGVVNLWQWKACWKEGFGSIAEMPANEPGEIVELNAKGFKKISIQSPENQDVMGEGLHDNGRWKVVFKRPLKTEDGKKDIQFEIGKLIPIAFAVWDGSNGDAGSQKSVSSWYYILLEKPMPKTVFVYVLVAVVMGASVELWFLARLRRFPPKSEEEDQ</sequence>
<evidence type="ECO:0000256" key="2">
    <source>
        <dbReference type="ARBA" id="ARBA00022617"/>
    </source>
</evidence>
<dbReference type="InterPro" id="IPR036909">
    <property type="entry name" value="Cyt_c-like_dom_sf"/>
</dbReference>
<dbReference type="Pfam" id="PF09459">
    <property type="entry name" value="EB_dh"/>
    <property type="match status" value="2"/>
</dbReference>
<dbReference type="SMR" id="Q1PZE8"/>
<evidence type="ECO:0000313" key="11">
    <source>
        <dbReference type="EMBL" id="QII10170.1"/>
    </source>
</evidence>
<dbReference type="RefSeq" id="WP_099324716.1">
    <property type="nucleotide sequence ID" value="NZ_CP049055.1"/>
</dbReference>
<dbReference type="GO" id="GO:0046872">
    <property type="term" value="F:metal ion binding"/>
    <property type="evidence" value="ECO:0007669"/>
    <property type="project" value="UniProtKB-KW"/>
</dbReference>
<keyword evidence="7" id="KW-0812">Transmembrane</keyword>
<feature type="domain" description="Cytochrome c" evidence="9">
    <location>
        <begin position="171"/>
        <end position="267"/>
    </location>
</feature>
<keyword evidence="4" id="KW-0249">Electron transport</keyword>
<reference evidence="11 12" key="3">
    <citation type="submission" date="2020-02" db="EMBL/GenBank/DDBJ databases">
        <title>Newly sequenced genome of strain CSTR1 showed variability in Candidatus Kuenenia stuttgartiensis genomes.</title>
        <authorList>
            <person name="Ding C."/>
            <person name="Adrian L."/>
        </authorList>
    </citation>
    <scope>NUCLEOTIDE SEQUENCE [LARGE SCALE GENOMIC DNA]</scope>
    <source>
        <strain evidence="11 12">CSTR1</strain>
    </source>
</reference>
<dbReference type="InterPro" id="IPR017838">
    <property type="entry name" value="DMSO_Rdtase_II_haem_b-bd_su"/>
</dbReference>
<dbReference type="GO" id="GO:0020037">
    <property type="term" value="F:heme binding"/>
    <property type="evidence" value="ECO:0007669"/>
    <property type="project" value="InterPro"/>
</dbReference>
<dbReference type="EMBL" id="CT573072">
    <property type="protein sequence ID" value="CAJ72454.1"/>
    <property type="molecule type" value="Genomic_DNA"/>
</dbReference>
<evidence type="ECO:0000256" key="5">
    <source>
        <dbReference type="ARBA" id="ARBA00023004"/>
    </source>
</evidence>
<keyword evidence="1" id="KW-0813">Transport</keyword>
<keyword evidence="7" id="KW-0472">Membrane</keyword>
<dbReference type="Pfam" id="PF00034">
    <property type="entry name" value="Cytochrom_C"/>
    <property type="match status" value="1"/>
</dbReference>
<dbReference type="SUPFAM" id="SSF46626">
    <property type="entry name" value="Cytochrome c"/>
    <property type="match status" value="2"/>
</dbReference>
<keyword evidence="8" id="KW-0732">Signal</keyword>
<evidence type="ECO:0000256" key="4">
    <source>
        <dbReference type="ARBA" id="ARBA00022982"/>
    </source>
</evidence>
<accession>Q1PZE8</accession>
<gene>
    <name evidence="11" type="ORF">KsCSTR_07910</name>
    <name evidence="10" type="ORF">kustd1709</name>
</gene>
<name>Q1PZE8_KUEST</name>
<reference evidence="10" key="2">
    <citation type="submission" date="2006-01" db="EMBL/GenBank/DDBJ databases">
        <authorList>
            <person name="Genoscope"/>
        </authorList>
    </citation>
    <scope>NUCLEOTIDE SEQUENCE</scope>
</reference>
<evidence type="ECO:0000256" key="8">
    <source>
        <dbReference type="SAM" id="SignalP"/>
    </source>
</evidence>
<keyword evidence="7" id="KW-1133">Transmembrane helix</keyword>
<keyword evidence="2 6" id="KW-0349">Heme</keyword>
<feature type="signal peptide" evidence="8">
    <location>
        <begin position="1"/>
        <end position="24"/>
    </location>
</feature>
<organism evidence="10">
    <name type="scientific">Kuenenia stuttgartiensis</name>
    <dbReference type="NCBI Taxonomy" id="174633"/>
    <lineage>
        <taxon>Bacteria</taxon>
        <taxon>Pseudomonadati</taxon>
        <taxon>Planctomycetota</taxon>
        <taxon>Candidatus Brocadiia</taxon>
        <taxon>Candidatus Brocadiales</taxon>
        <taxon>Candidatus Brocadiaceae</taxon>
        <taxon>Candidatus Kuenenia</taxon>
    </lineage>
</organism>
<evidence type="ECO:0000256" key="3">
    <source>
        <dbReference type="ARBA" id="ARBA00022723"/>
    </source>
</evidence>
<evidence type="ECO:0000313" key="12">
    <source>
        <dbReference type="Proteomes" id="UP000501926"/>
    </source>
</evidence>
<dbReference type="OrthoDB" id="9808312at2"/>
<dbReference type="InterPro" id="IPR050597">
    <property type="entry name" value="Cytochrome_c_Oxidase_Subunit"/>
</dbReference>
<dbReference type="PROSITE" id="PS51007">
    <property type="entry name" value="CYTC"/>
    <property type="match status" value="2"/>
</dbReference>
<feature type="transmembrane region" description="Helical" evidence="7">
    <location>
        <begin position="501"/>
        <end position="521"/>
    </location>
</feature>